<dbReference type="InParanoid" id="E4ZI99"/>
<organism evidence="3">
    <name type="scientific">Leptosphaeria maculans (strain JN3 / isolate v23.1.3 / race Av1-4-5-6-7-8)</name>
    <name type="common">Blackleg fungus</name>
    <name type="synonym">Phoma lingam</name>
    <dbReference type="NCBI Taxonomy" id="985895"/>
    <lineage>
        <taxon>Eukaryota</taxon>
        <taxon>Fungi</taxon>
        <taxon>Dikarya</taxon>
        <taxon>Ascomycota</taxon>
        <taxon>Pezizomycotina</taxon>
        <taxon>Dothideomycetes</taxon>
        <taxon>Pleosporomycetidae</taxon>
        <taxon>Pleosporales</taxon>
        <taxon>Pleosporineae</taxon>
        <taxon>Leptosphaeriaceae</taxon>
        <taxon>Plenodomus</taxon>
        <taxon>Plenodomus lingam/Leptosphaeria maculans species complex</taxon>
    </lineage>
</organism>
<dbReference type="VEuPathDB" id="FungiDB:LEMA_P057940.1"/>
<proteinExistence type="predicted"/>
<keyword evidence="3" id="KW-1185">Reference proteome</keyword>
<feature type="region of interest" description="Disordered" evidence="1">
    <location>
        <begin position="327"/>
        <end position="369"/>
    </location>
</feature>
<protein>
    <submittedName>
        <fullName evidence="2">Predicted protein</fullName>
    </submittedName>
</protein>
<dbReference type="AlphaFoldDB" id="E4ZI99"/>
<name>E4ZI99_LEPMJ</name>
<reference evidence="3" key="1">
    <citation type="journal article" date="2011" name="Nat. Commun.">
        <title>Effector diversification within compartments of the Leptosphaeria maculans genome affected by Repeat-Induced Point mutations.</title>
        <authorList>
            <person name="Rouxel T."/>
            <person name="Grandaubert J."/>
            <person name="Hane J.K."/>
            <person name="Hoede C."/>
            <person name="van de Wouw A.P."/>
            <person name="Couloux A."/>
            <person name="Dominguez V."/>
            <person name="Anthouard V."/>
            <person name="Bally P."/>
            <person name="Bourras S."/>
            <person name="Cozijnsen A.J."/>
            <person name="Ciuffetti L.M."/>
            <person name="Degrave A."/>
            <person name="Dilmaghani A."/>
            <person name="Duret L."/>
            <person name="Fudal I."/>
            <person name="Goodwin S.B."/>
            <person name="Gout L."/>
            <person name="Glaser N."/>
            <person name="Linglin J."/>
            <person name="Kema G.H.J."/>
            <person name="Lapalu N."/>
            <person name="Lawrence C.B."/>
            <person name="May K."/>
            <person name="Meyer M."/>
            <person name="Ollivier B."/>
            <person name="Poulain J."/>
            <person name="Schoch C.L."/>
            <person name="Simon A."/>
            <person name="Spatafora J.W."/>
            <person name="Stachowiak A."/>
            <person name="Turgeon B.G."/>
            <person name="Tyler B.M."/>
            <person name="Vincent D."/>
            <person name="Weissenbach J."/>
            <person name="Amselem J."/>
            <person name="Quesneville H."/>
            <person name="Oliver R.P."/>
            <person name="Wincker P."/>
            <person name="Balesdent M.-H."/>
            <person name="Howlett B.J."/>
        </authorList>
    </citation>
    <scope>NUCLEOTIDE SEQUENCE [LARGE SCALE GENOMIC DNA]</scope>
    <source>
        <strain evidence="3">JN3 / isolate v23.1.3 / race Av1-4-5-6-7-8</strain>
    </source>
</reference>
<accession>E4ZI99</accession>
<dbReference type="EMBL" id="FP929065">
    <property type="protein sequence ID" value="CBX90760.1"/>
    <property type="molecule type" value="Genomic_DNA"/>
</dbReference>
<dbReference type="Proteomes" id="UP000002668">
    <property type="component" value="Genome"/>
</dbReference>
<sequence length="392" mass="42653">MAEVLMVYDCVIRLALSIELYRRLSKRSLAGMFTRPTLDDSFLTDGPYRCWQTFLVQQGHCIIPASSVDRSTRTPEISSDGVTQWMSPSFSLEPAETLDMVLAMDPTLSEDLLPFDAGRHETIEMLTLPPKPDLDRHGHAGGCRPLYLNSGRAAGEAGTLAVKPSEAKRQPFFSVLSGEASDDRPSWEVEEVYLGQSHVDSCGKPGRPALSSSLSRSLGFCPPRREDPLHANDWAKTRGPVSTEQCPALPDVGRVASRNVRDTRARAEAWDQDVTLPAWVLVAGSKGETIFYPFLLYDSCVERSKHLGCFGGAGDTADAARAGASSENGIARPMGASRVGKEQPQKAARHRHRGAPSQSSPSPSPAPPGAFPVDVDHDCVCTYSRQECWTVL</sequence>
<gene>
    <name evidence="2" type="ORF">LEMA_P057940.1</name>
</gene>
<dbReference type="GeneID" id="13292580"/>
<evidence type="ECO:0000313" key="2">
    <source>
        <dbReference type="EMBL" id="CBX90760.1"/>
    </source>
</evidence>
<dbReference type="HOGENOM" id="CLU_704126_0_0_1"/>
<evidence type="ECO:0000256" key="1">
    <source>
        <dbReference type="SAM" id="MobiDB-lite"/>
    </source>
</evidence>
<evidence type="ECO:0000313" key="3">
    <source>
        <dbReference type="Proteomes" id="UP000002668"/>
    </source>
</evidence>